<dbReference type="InterPro" id="IPR014729">
    <property type="entry name" value="Rossmann-like_a/b/a_fold"/>
</dbReference>
<accession>A0AAV3T133</accession>
<comment type="caution">
    <text evidence="2">The sequence shown here is derived from an EMBL/GenBank/DDBJ whole genome shotgun (WGS) entry which is preliminary data.</text>
</comment>
<gene>
    <name evidence="2" type="ORF">GCM10009019_12340</name>
</gene>
<evidence type="ECO:0000313" key="2">
    <source>
        <dbReference type="EMBL" id="GAA0650970.1"/>
    </source>
</evidence>
<dbReference type="InterPro" id="IPR006016">
    <property type="entry name" value="UspA"/>
</dbReference>
<dbReference type="GeneID" id="68574097"/>
<dbReference type="RefSeq" id="WP_227261071.1">
    <property type="nucleotide sequence ID" value="NZ_BAAADU010000002.1"/>
</dbReference>
<name>A0AAV3T133_9EURY</name>
<sequence length="146" mass="15382">MPLDVDTVLVPVDGGAESVNAAEYAVAIAEKYDATLHALFVAGEQVSRRVESGEVSEDAVADQSEAFADDLRAVADDRVPLDVSIALGFSTTRKMTHPGSVILDAADDLDADFLVVPRETGDDSSAVLEKAAEYVLLYASQPVLSV</sequence>
<evidence type="ECO:0000313" key="3">
    <source>
        <dbReference type="Proteomes" id="UP001500194"/>
    </source>
</evidence>
<evidence type="ECO:0000259" key="1">
    <source>
        <dbReference type="Pfam" id="PF00582"/>
    </source>
</evidence>
<feature type="domain" description="UspA" evidence="1">
    <location>
        <begin position="6"/>
        <end position="145"/>
    </location>
</feature>
<dbReference type="Proteomes" id="UP001500194">
    <property type="component" value="Unassembled WGS sequence"/>
</dbReference>
<dbReference type="Gene3D" id="3.40.50.620">
    <property type="entry name" value="HUPs"/>
    <property type="match status" value="1"/>
</dbReference>
<organism evidence="2 3">
    <name type="scientific">Salarchaeum japonicum</name>
    <dbReference type="NCBI Taxonomy" id="555573"/>
    <lineage>
        <taxon>Archaea</taxon>
        <taxon>Methanobacteriati</taxon>
        <taxon>Methanobacteriota</taxon>
        <taxon>Stenosarchaea group</taxon>
        <taxon>Halobacteria</taxon>
        <taxon>Halobacteriales</taxon>
        <taxon>Halobacteriaceae</taxon>
    </lineage>
</organism>
<protein>
    <submittedName>
        <fullName evidence="2">Universal stress protein</fullName>
    </submittedName>
</protein>
<dbReference type="EMBL" id="BAAADU010000002">
    <property type="protein sequence ID" value="GAA0650970.1"/>
    <property type="molecule type" value="Genomic_DNA"/>
</dbReference>
<dbReference type="AlphaFoldDB" id="A0AAV3T133"/>
<keyword evidence="3" id="KW-1185">Reference proteome</keyword>
<reference evidence="2 3" key="1">
    <citation type="journal article" date="2019" name="Int. J. Syst. Evol. Microbiol.">
        <title>The Global Catalogue of Microorganisms (GCM) 10K type strain sequencing project: providing services to taxonomists for standard genome sequencing and annotation.</title>
        <authorList>
            <consortium name="The Broad Institute Genomics Platform"/>
            <consortium name="The Broad Institute Genome Sequencing Center for Infectious Disease"/>
            <person name="Wu L."/>
            <person name="Ma J."/>
        </authorList>
    </citation>
    <scope>NUCLEOTIDE SEQUENCE [LARGE SCALE GENOMIC DNA]</scope>
    <source>
        <strain evidence="2 3">JCM 16327</strain>
    </source>
</reference>
<proteinExistence type="predicted"/>
<dbReference type="SUPFAM" id="SSF52402">
    <property type="entry name" value="Adenine nucleotide alpha hydrolases-like"/>
    <property type="match status" value="1"/>
</dbReference>
<dbReference type="Pfam" id="PF00582">
    <property type="entry name" value="Usp"/>
    <property type="match status" value="1"/>
</dbReference>